<proteinExistence type="predicted"/>
<accession>A0A1H4AQ81</accession>
<dbReference type="AlphaFoldDB" id="A0A1H4AQ81"/>
<dbReference type="STRING" id="555874.SAMN04488065_2893"/>
<keyword evidence="2" id="KW-1185">Reference proteome</keyword>
<gene>
    <name evidence="1" type="ORF">SAMN04488065_2893</name>
</gene>
<dbReference type="Proteomes" id="UP000236755">
    <property type="component" value="Unassembled WGS sequence"/>
</dbReference>
<dbReference type="EMBL" id="FNQT01000007">
    <property type="protein sequence ID" value="SEA38063.1"/>
    <property type="molecule type" value="Genomic_DNA"/>
</dbReference>
<evidence type="ECO:0000313" key="2">
    <source>
        <dbReference type="Proteomes" id="UP000236755"/>
    </source>
</evidence>
<reference evidence="1 2" key="1">
    <citation type="submission" date="2016-10" db="EMBL/GenBank/DDBJ databases">
        <authorList>
            <person name="de Groot N.N."/>
        </authorList>
    </citation>
    <scope>NUCLEOTIDE SEQUENCE [LARGE SCALE GENOMIC DNA]</scope>
    <source>
        <strain evidence="1 2">CGMCC 1.8712</strain>
    </source>
</reference>
<protein>
    <submittedName>
        <fullName evidence="1">Uncharacterized protein</fullName>
    </submittedName>
</protein>
<sequence length="85" mass="9839">MNSSYALLEIVKHYNGRYWWRERFQGRLVSPVLAALHGRDGVDVIDQDWDNLLILDACRADMFKAVADTECFDAYETVRSHGIPH</sequence>
<name>A0A1H4AQ81_9EURY</name>
<organism evidence="1 2">
    <name type="scientific">Haloplanus vescus</name>
    <dbReference type="NCBI Taxonomy" id="555874"/>
    <lineage>
        <taxon>Archaea</taxon>
        <taxon>Methanobacteriati</taxon>
        <taxon>Methanobacteriota</taxon>
        <taxon>Stenosarchaea group</taxon>
        <taxon>Halobacteria</taxon>
        <taxon>Halobacteriales</taxon>
        <taxon>Haloferacaceae</taxon>
        <taxon>Haloplanus</taxon>
    </lineage>
</organism>
<evidence type="ECO:0000313" key="1">
    <source>
        <dbReference type="EMBL" id="SEA38063.1"/>
    </source>
</evidence>